<protein>
    <submittedName>
        <fullName evidence="1">Minor tail protein</fullName>
    </submittedName>
</protein>
<keyword evidence="2" id="KW-1185">Reference proteome</keyword>
<sequence length="877" mass="95797">MASGSFVIGTTNPYVEGRCYWDAWSVPDRNVSKINVSVYFYRTNSGYTTKGTFTFMLYSSFGEQARNTQYFTFTNPNGGIGTQVLSTSWEQAHDASGNLSFRLSVGKDSDVFSLHNNGGDVVADKIARESTVSSQPSATLPNDIWIDLNVNNSTFRHTVELWAKNASNQDVLIETQTNVASRAYYSAVPALRQKLAQTLGNRSEMALWATAVTYDANGNQVGGKKWGPEGRYYRPSLGFIACPELFVNETIRARVGSYDSRLQYRVHVCVHMNYNGGTGSPPPPEQAKFRKIYTNASENFDITFTQAEQEKIATDTMPDRVARIVTYQVDTMCEGVVLNSNTVMPAFSNGSINISRMAGINPDFTGIPTIVDTNSKTVGVTKNSAYIIQGQSTVQVQVPAASKAVAKFGASIVRYDVTINGVTSSYQFPATGDLIVNYGIVNAAANTTCNINAVDSRGRSTPINRIISMIPYSIPSVSATGMRKNNFEISTTVSATGAYSPVLIGATNMNKISKYQYRSRILGAASYGPYNTLGQLTANNGTYSAVLANIQFDVDKIYEIEVTIQDDVSTVASIGKFILNKGTPIAFMDAKTQSLGVNMIPIAGNGENKLQVTGSAYVSDNVKTQVLLFPKTGAENNPAAANNQYVSFRIKDDRIMMNDKTILSQVGNFPDIRLGGKFYSYSPYGTYDDEFGNIKAQDGVRPENTWGVFQKSATGFNAAILVSLLADSDPNITTITLGGVNYKMNKNASNMAPNGAMAFTNSTNGGRMTAYFENIFSNNAGANPSRPEYKENLELLDISATDIINSNKVYSYDYKKEYRQPNHNTDKKDIGVLINKSLSLMTNDDDTAIKDYAMSSILWKGLQEANARLTKLEEATK</sequence>
<reference evidence="2" key="1">
    <citation type="submission" date="2014-09" db="EMBL/GenBank/DDBJ databases">
        <authorList>
            <person name="Sauder A.B."/>
            <person name="McKenzie Q.R."/>
            <person name="Temple L.M."/>
            <person name="Alexis B.K."/>
            <person name="Al-Atrache Z."/>
            <person name="Lewis L.O."/>
            <person name="Loesser-Casey K.E."/>
            <person name="Mitchell K.J."/>
        </authorList>
    </citation>
    <scope>NUCLEOTIDE SEQUENCE [LARGE SCALE GENOMIC DNA]</scope>
</reference>
<dbReference type="KEGG" id="vg:19525811"/>
<proteinExistence type="predicted"/>
<dbReference type="GeneID" id="19525811"/>
<organism evidence="1 2">
    <name type="scientific">Bacillus phage Megatron</name>
    <dbReference type="NCBI Taxonomy" id="1486661"/>
    <lineage>
        <taxon>Viruses</taxon>
        <taxon>Duplodnaviria</taxon>
        <taxon>Heunggongvirae</taxon>
        <taxon>Uroviricota</taxon>
        <taxon>Caudoviricetes</taxon>
        <taxon>Herelleviridae</taxon>
        <taxon>Bastillevirinae</taxon>
        <taxon>Wphvirus</taxon>
        <taxon>Wphvirus megatron</taxon>
    </lineage>
</organism>
<evidence type="ECO:0000313" key="1">
    <source>
        <dbReference type="EMBL" id="AHZ10684.1"/>
    </source>
</evidence>
<accession>A0A024B261</accession>
<dbReference type="RefSeq" id="YP_009036173.1">
    <property type="nucleotide sequence ID" value="NC_024211.1"/>
</dbReference>
<dbReference type="EMBL" id="KJ489401">
    <property type="protein sequence ID" value="AHZ10684.1"/>
    <property type="molecule type" value="Genomic_DNA"/>
</dbReference>
<evidence type="ECO:0000313" key="2">
    <source>
        <dbReference type="Proteomes" id="UP000026906"/>
    </source>
</evidence>
<name>A0A024B261_9CAUD</name>
<dbReference type="Proteomes" id="UP000026906">
    <property type="component" value="Segment"/>
</dbReference>